<organism evidence="1 2">
    <name type="scientific">Coccidioides immitis RMSCC 2394</name>
    <dbReference type="NCBI Taxonomy" id="404692"/>
    <lineage>
        <taxon>Eukaryota</taxon>
        <taxon>Fungi</taxon>
        <taxon>Dikarya</taxon>
        <taxon>Ascomycota</taxon>
        <taxon>Pezizomycotina</taxon>
        <taxon>Eurotiomycetes</taxon>
        <taxon>Eurotiomycetidae</taxon>
        <taxon>Onygenales</taxon>
        <taxon>Onygenaceae</taxon>
        <taxon>Coccidioides</taxon>
    </lineage>
</organism>
<gene>
    <name evidence="1" type="ORF">CIRG_02774</name>
</gene>
<evidence type="ECO:0000313" key="1">
    <source>
        <dbReference type="EMBL" id="KMP03082.1"/>
    </source>
</evidence>
<proteinExistence type="predicted"/>
<name>A0A0J7B010_COCIT</name>
<protein>
    <submittedName>
        <fullName evidence="1">Uncharacterized protein</fullName>
    </submittedName>
</protein>
<dbReference type="AlphaFoldDB" id="A0A0J7B010"/>
<reference evidence="2" key="1">
    <citation type="journal article" date="2010" name="Genome Res.">
        <title>Population genomic sequencing of Coccidioides fungi reveals recent hybridization and transposon control.</title>
        <authorList>
            <person name="Neafsey D.E."/>
            <person name="Barker B.M."/>
            <person name="Sharpton T.J."/>
            <person name="Stajich J.E."/>
            <person name="Park D.J."/>
            <person name="Whiston E."/>
            <person name="Hung C.-Y."/>
            <person name="McMahan C."/>
            <person name="White J."/>
            <person name="Sykes S."/>
            <person name="Heiman D."/>
            <person name="Young S."/>
            <person name="Zeng Q."/>
            <person name="Abouelleil A."/>
            <person name="Aftuck L."/>
            <person name="Bessette D."/>
            <person name="Brown A."/>
            <person name="FitzGerald M."/>
            <person name="Lui A."/>
            <person name="Macdonald J.P."/>
            <person name="Priest M."/>
            <person name="Orbach M.J."/>
            <person name="Galgiani J.N."/>
            <person name="Kirkland T.N."/>
            <person name="Cole G.T."/>
            <person name="Birren B.W."/>
            <person name="Henn M.R."/>
            <person name="Taylor J.W."/>
            <person name="Rounsley S.D."/>
        </authorList>
    </citation>
    <scope>NUCLEOTIDE SEQUENCE [LARGE SCALE GENOMIC DNA]</scope>
    <source>
        <strain evidence="2">RMSCC 2394</strain>
    </source>
</reference>
<sequence>MDGIAADLGHQPSALCRRLAGLPVVRHRSMDALPRRYIFNKLCNAELFPQGPGLETNLAAAIVMQRRSRVRASLAQSNFDPSTRNFYGNEQSVYFWPLQNAPSNAEYRGCSMFCSVC</sequence>
<evidence type="ECO:0000313" key="2">
    <source>
        <dbReference type="Proteomes" id="UP000054565"/>
    </source>
</evidence>
<dbReference type="Proteomes" id="UP000054565">
    <property type="component" value="Unassembled WGS sequence"/>
</dbReference>
<accession>A0A0J7B010</accession>
<dbReference type="EMBL" id="DS028094">
    <property type="protein sequence ID" value="KMP03082.1"/>
    <property type="molecule type" value="Genomic_DNA"/>
</dbReference>